<feature type="chain" id="PRO_5025628839" description="Secreted protein" evidence="1">
    <location>
        <begin position="22"/>
        <end position="118"/>
    </location>
</feature>
<evidence type="ECO:0000256" key="1">
    <source>
        <dbReference type="SAM" id="SignalP"/>
    </source>
</evidence>
<gene>
    <name evidence="2" type="ORF">BDZ85DRAFT_262654</name>
</gene>
<evidence type="ECO:0000313" key="3">
    <source>
        <dbReference type="Proteomes" id="UP000799538"/>
    </source>
</evidence>
<evidence type="ECO:0008006" key="4">
    <source>
        <dbReference type="Google" id="ProtNLM"/>
    </source>
</evidence>
<feature type="signal peptide" evidence="1">
    <location>
        <begin position="1"/>
        <end position="21"/>
    </location>
</feature>
<dbReference type="EMBL" id="ML992507">
    <property type="protein sequence ID" value="KAF2222910.1"/>
    <property type="molecule type" value="Genomic_DNA"/>
</dbReference>
<accession>A0A6A6GC10</accession>
<reference evidence="3" key="1">
    <citation type="journal article" date="2020" name="Stud. Mycol.">
        <title>101 Dothideomycetes genomes: A test case for predicting lifestyles and emergence of pathogens.</title>
        <authorList>
            <person name="Haridas S."/>
            <person name="Albert R."/>
            <person name="Binder M."/>
            <person name="Bloem J."/>
            <person name="LaButti K."/>
            <person name="Salamov A."/>
            <person name="Andreopoulos B."/>
            <person name="Baker S."/>
            <person name="Barry K."/>
            <person name="Bills G."/>
            <person name="Bluhm B."/>
            <person name="Cannon C."/>
            <person name="Castanera R."/>
            <person name="Culley D."/>
            <person name="Daum C."/>
            <person name="Ezra D."/>
            <person name="Gonzalez J."/>
            <person name="Henrissat B."/>
            <person name="Kuo A."/>
            <person name="Liang C."/>
            <person name="Lipzen A."/>
            <person name="Lutzoni F."/>
            <person name="Magnuson J."/>
            <person name="Mondo S."/>
            <person name="Nolan M."/>
            <person name="Ohm R."/>
            <person name="Pangilinan J."/>
            <person name="Park H.-J."/>
            <person name="Ramirez L."/>
            <person name="Alfaro M."/>
            <person name="Sun H."/>
            <person name="Tritt A."/>
            <person name="Yoshinaga Y."/>
            <person name="Zwiers L.-H."/>
            <person name="Turgeon B."/>
            <person name="Goodwin S."/>
            <person name="Spatafora J."/>
            <person name="Crous P."/>
            <person name="Grigoriev I."/>
        </authorList>
    </citation>
    <scope>NUCLEOTIDE SEQUENCE [LARGE SCALE GENOMIC DNA]</scope>
    <source>
        <strain evidence="3">CECT 20119</strain>
    </source>
</reference>
<sequence>MRYSGQVVWSLRSSFSAFVLACTGCLGESAKEGGVTPSFEGHGLRCRTLGFANNEDILPCRKFGMYPTFMIMSCWTEYFVWQKVPRLAGLYTLENGESTLNPSGLDFTSEYCPSYLQV</sequence>
<dbReference type="AlphaFoldDB" id="A0A6A6GC10"/>
<organism evidence="2 3">
    <name type="scientific">Elsinoe ampelina</name>
    <dbReference type="NCBI Taxonomy" id="302913"/>
    <lineage>
        <taxon>Eukaryota</taxon>
        <taxon>Fungi</taxon>
        <taxon>Dikarya</taxon>
        <taxon>Ascomycota</taxon>
        <taxon>Pezizomycotina</taxon>
        <taxon>Dothideomycetes</taxon>
        <taxon>Dothideomycetidae</taxon>
        <taxon>Myriangiales</taxon>
        <taxon>Elsinoaceae</taxon>
        <taxon>Elsinoe</taxon>
    </lineage>
</organism>
<proteinExistence type="predicted"/>
<evidence type="ECO:0000313" key="2">
    <source>
        <dbReference type="EMBL" id="KAF2222910.1"/>
    </source>
</evidence>
<name>A0A6A6GC10_9PEZI</name>
<dbReference type="Proteomes" id="UP000799538">
    <property type="component" value="Unassembled WGS sequence"/>
</dbReference>
<keyword evidence="1" id="KW-0732">Signal</keyword>
<keyword evidence="3" id="KW-1185">Reference proteome</keyword>
<protein>
    <recommendedName>
        <fullName evidence="4">Secreted protein</fullName>
    </recommendedName>
</protein>